<organism evidence="2 3">
    <name type="scientific">Aliarcobacter butzleri L348</name>
    <dbReference type="NCBI Taxonomy" id="1447256"/>
    <lineage>
        <taxon>Bacteria</taxon>
        <taxon>Pseudomonadati</taxon>
        <taxon>Campylobacterota</taxon>
        <taxon>Epsilonproteobacteria</taxon>
        <taxon>Campylobacterales</taxon>
        <taxon>Arcobacteraceae</taxon>
        <taxon>Aliarcobacter</taxon>
    </lineage>
</organism>
<dbReference type="EMBL" id="JAIQ01000072">
    <property type="protein sequence ID" value="KLE01169.1"/>
    <property type="molecule type" value="Genomic_DNA"/>
</dbReference>
<feature type="transmembrane region" description="Helical" evidence="1">
    <location>
        <begin position="12"/>
        <end position="32"/>
    </location>
</feature>
<comment type="caution">
    <text evidence="2">The sequence shown here is derived from an EMBL/GenBank/DDBJ whole genome shotgun (WGS) entry which is preliminary data.</text>
</comment>
<evidence type="ECO:0000313" key="3">
    <source>
        <dbReference type="Proteomes" id="UP000035514"/>
    </source>
</evidence>
<reference evidence="2 3" key="1">
    <citation type="submission" date="2014-01" db="EMBL/GenBank/DDBJ databases">
        <title>Development of a Comparative Genomic Fingerprinting Assay for High Resolution Genotyping of Arcobacter butzleri.</title>
        <authorList>
            <person name="Webb A.L."/>
            <person name="Inglis G.D."/>
            <person name="Kruczkiewicz P."/>
            <person name="Selinger L.B."/>
            <person name="Taboada E.N."/>
        </authorList>
    </citation>
    <scope>NUCLEOTIDE SEQUENCE [LARGE SCALE GENOMIC DNA]</scope>
    <source>
        <strain evidence="2 3">L348</strain>
    </source>
</reference>
<evidence type="ECO:0000256" key="1">
    <source>
        <dbReference type="SAM" id="Phobius"/>
    </source>
</evidence>
<gene>
    <name evidence="2" type="ORF">AA20_04225</name>
</gene>
<keyword evidence="1" id="KW-1133">Transmembrane helix</keyword>
<dbReference type="AlphaFoldDB" id="A0A0G9K3P8"/>
<evidence type="ECO:0000313" key="2">
    <source>
        <dbReference type="EMBL" id="KLE01169.1"/>
    </source>
</evidence>
<accession>A0A0G9K3P8</accession>
<dbReference type="PATRIC" id="fig|1447256.3.peg.818"/>
<keyword evidence="1" id="KW-0472">Membrane</keyword>
<sequence length="75" mass="8764">MSIKRILKISFAMMLFIVFVIGIINTIIIYQIKENNFTKELITNLVSMQENMNELLKDITNVTSVKELEIKKEVE</sequence>
<protein>
    <submittedName>
        <fullName evidence="2">Uncharacterized protein</fullName>
    </submittedName>
</protein>
<proteinExistence type="predicted"/>
<name>A0A0G9K3P8_9BACT</name>
<keyword evidence="1" id="KW-0812">Transmembrane</keyword>
<dbReference type="Proteomes" id="UP000035514">
    <property type="component" value="Unassembled WGS sequence"/>
</dbReference>
<dbReference type="RefSeq" id="WP_046996451.1">
    <property type="nucleotide sequence ID" value="NZ_JAIQ01000072.1"/>
</dbReference>